<comment type="caution">
    <text evidence="1">The sequence shown here is derived from an EMBL/GenBank/DDBJ whole genome shotgun (WGS) entry which is preliminary data.</text>
</comment>
<proteinExistence type="predicted"/>
<evidence type="ECO:0000313" key="2">
    <source>
        <dbReference type="Proteomes" id="UP001294412"/>
    </source>
</evidence>
<organism evidence="1 2">
    <name type="scientific">Fulvimarina uroteuthidis</name>
    <dbReference type="NCBI Taxonomy" id="3098149"/>
    <lineage>
        <taxon>Bacteria</taxon>
        <taxon>Pseudomonadati</taxon>
        <taxon>Pseudomonadota</taxon>
        <taxon>Alphaproteobacteria</taxon>
        <taxon>Hyphomicrobiales</taxon>
        <taxon>Aurantimonadaceae</taxon>
        <taxon>Fulvimarina</taxon>
    </lineage>
</organism>
<keyword evidence="2" id="KW-1185">Reference proteome</keyword>
<reference evidence="1 2" key="1">
    <citation type="submission" date="2023-12" db="EMBL/GenBank/DDBJ databases">
        <title>Description of Novel Strain Fulvimarina sp. 2208YS6-2-32 isolated from Uroteuthis (Photololigo) edulis.</title>
        <authorList>
            <person name="Park J.-S."/>
        </authorList>
    </citation>
    <scope>NUCLEOTIDE SEQUENCE [LARGE SCALE GENOMIC DNA]</scope>
    <source>
        <strain evidence="1 2">2208YS6-2-32</strain>
    </source>
</reference>
<gene>
    <name evidence="1" type="ORF">U0C82_12085</name>
</gene>
<name>A0ABU5I3C7_9HYPH</name>
<accession>A0ABU5I3C7</accession>
<sequence length="74" mass="7608">MPARLRIALIHATPIAVDPIRQAFASGSADAETVNILDDSLSLDRAAAPGAGFRSGCWTDVDADGVLVSSGRLS</sequence>
<dbReference type="RefSeq" id="WP_322187366.1">
    <property type="nucleotide sequence ID" value="NZ_JAXLPB010000003.1"/>
</dbReference>
<dbReference type="Proteomes" id="UP001294412">
    <property type="component" value="Unassembled WGS sequence"/>
</dbReference>
<evidence type="ECO:0000313" key="1">
    <source>
        <dbReference type="EMBL" id="MDY8109879.1"/>
    </source>
</evidence>
<protein>
    <submittedName>
        <fullName evidence="1">Uncharacterized protein</fullName>
    </submittedName>
</protein>
<dbReference type="EMBL" id="JAXLPB010000003">
    <property type="protein sequence ID" value="MDY8109879.1"/>
    <property type="molecule type" value="Genomic_DNA"/>
</dbReference>